<keyword evidence="2" id="KW-1185">Reference proteome</keyword>
<dbReference type="AlphaFoldDB" id="A0A4Q7PP89"/>
<proteinExistence type="predicted"/>
<accession>A0A4Q7PP89</accession>
<sequence>MEKQNERTREFAEKAAAESSAREYKLFGAAERTAKFTGYLEKVVTHAKIDYLQHGKTEWPGGPPCTCGEA</sequence>
<dbReference type="EMBL" id="SGXF01000001">
    <property type="protein sequence ID" value="RZT02724.1"/>
    <property type="molecule type" value="Genomic_DNA"/>
</dbReference>
<name>A0A4Q7PP89_9FIRM</name>
<comment type="caution">
    <text evidence="1">The sequence shown here is derived from an EMBL/GenBank/DDBJ whole genome shotgun (WGS) entry which is preliminary data.</text>
</comment>
<dbReference type="Proteomes" id="UP000292927">
    <property type="component" value="Unassembled WGS sequence"/>
</dbReference>
<gene>
    <name evidence="1" type="ORF">EV209_0848</name>
</gene>
<organism evidence="1 2">
    <name type="scientific">Cuneatibacter caecimuris</name>
    <dbReference type="NCBI Taxonomy" id="1796618"/>
    <lineage>
        <taxon>Bacteria</taxon>
        <taxon>Bacillati</taxon>
        <taxon>Bacillota</taxon>
        <taxon>Clostridia</taxon>
        <taxon>Lachnospirales</taxon>
        <taxon>Lachnospiraceae</taxon>
        <taxon>Cuneatibacter</taxon>
    </lineage>
</organism>
<protein>
    <submittedName>
        <fullName evidence="1">Uncharacterized protein</fullName>
    </submittedName>
</protein>
<evidence type="ECO:0000313" key="1">
    <source>
        <dbReference type="EMBL" id="RZT02724.1"/>
    </source>
</evidence>
<evidence type="ECO:0000313" key="2">
    <source>
        <dbReference type="Proteomes" id="UP000292927"/>
    </source>
</evidence>
<reference evidence="1 2" key="1">
    <citation type="submission" date="2019-02" db="EMBL/GenBank/DDBJ databases">
        <title>Genomic Encyclopedia of Type Strains, Phase IV (KMG-IV): sequencing the most valuable type-strain genomes for metagenomic binning, comparative biology and taxonomic classification.</title>
        <authorList>
            <person name="Goeker M."/>
        </authorList>
    </citation>
    <scope>NUCLEOTIDE SEQUENCE [LARGE SCALE GENOMIC DNA]</scope>
    <source>
        <strain evidence="1 2">DSM 29486</strain>
    </source>
</reference>
<dbReference type="RefSeq" id="WP_130433349.1">
    <property type="nucleotide sequence ID" value="NZ_SGXF01000001.1"/>
</dbReference>